<accession>A0A284S014</accession>
<dbReference type="EMBL" id="FUEG01000023">
    <property type="protein sequence ID" value="SJL14358.1"/>
    <property type="molecule type" value="Genomic_DNA"/>
</dbReference>
<gene>
    <name evidence="1" type="ORF">ARMOST_17814</name>
</gene>
<reference evidence="2" key="1">
    <citation type="journal article" date="2017" name="Nat. Ecol. Evol.">
        <title>Genome expansion and lineage-specific genetic innovations in the forest pathogenic fungi Armillaria.</title>
        <authorList>
            <person name="Sipos G."/>
            <person name="Prasanna A.N."/>
            <person name="Walter M.C."/>
            <person name="O'Connor E."/>
            <person name="Balint B."/>
            <person name="Krizsan K."/>
            <person name="Kiss B."/>
            <person name="Hess J."/>
            <person name="Varga T."/>
            <person name="Slot J."/>
            <person name="Riley R."/>
            <person name="Boka B."/>
            <person name="Rigling D."/>
            <person name="Barry K."/>
            <person name="Lee J."/>
            <person name="Mihaltcheva S."/>
            <person name="LaButti K."/>
            <person name="Lipzen A."/>
            <person name="Waldron R."/>
            <person name="Moloney N.M."/>
            <person name="Sperisen C."/>
            <person name="Kredics L."/>
            <person name="Vagvoelgyi C."/>
            <person name="Patrignani A."/>
            <person name="Fitzpatrick D."/>
            <person name="Nagy I."/>
            <person name="Doyle S."/>
            <person name="Anderson J.B."/>
            <person name="Grigoriev I.V."/>
            <person name="Gueldener U."/>
            <person name="Muensterkoetter M."/>
            <person name="Nagy L.G."/>
        </authorList>
    </citation>
    <scope>NUCLEOTIDE SEQUENCE [LARGE SCALE GENOMIC DNA]</scope>
    <source>
        <strain evidence="2">C18/9</strain>
    </source>
</reference>
<dbReference type="AlphaFoldDB" id="A0A284S014"/>
<name>A0A284S014_ARMOS</name>
<proteinExistence type="predicted"/>
<dbReference type="Proteomes" id="UP000219338">
    <property type="component" value="Unassembled WGS sequence"/>
</dbReference>
<sequence length="82" mass="8906">MMRMVGPSRQKARARSGVRDPDLELRSRIVGVGWTLCDVSLIPGLGKLLLSCILINRPGANDSVLATDEKHELLGRGKTLPV</sequence>
<organism evidence="1 2">
    <name type="scientific">Armillaria ostoyae</name>
    <name type="common">Armillaria root rot fungus</name>
    <dbReference type="NCBI Taxonomy" id="47428"/>
    <lineage>
        <taxon>Eukaryota</taxon>
        <taxon>Fungi</taxon>
        <taxon>Dikarya</taxon>
        <taxon>Basidiomycota</taxon>
        <taxon>Agaricomycotina</taxon>
        <taxon>Agaricomycetes</taxon>
        <taxon>Agaricomycetidae</taxon>
        <taxon>Agaricales</taxon>
        <taxon>Marasmiineae</taxon>
        <taxon>Physalacriaceae</taxon>
        <taxon>Armillaria</taxon>
    </lineage>
</organism>
<evidence type="ECO:0000313" key="1">
    <source>
        <dbReference type="EMBL" id="SJL14358.1"/>
    </source>
</evidence>
<protein>
    <submittedName>
        <fullName evidence="1">Uncharacterized protein</fullName>
    </submittedName>
</protein>
<keyword evidence="2" id="KW-1185">Reference proteome</keyword>
<evidence type="ECO:0000313" key="2">
    <source>
        <dbReference type="Proteomes" id="UP000219338"/>
    </source>
</evidence>